<feature type="region of interest" description="Disordered" evidence="1">
    <location>
        <begin position="89"/>
        <end position="124"/>
    </location>
</feature>
<comment type="caution">
    <text evidence="2">The sequence shown here is derived from an EMBL/GenBank/DDBJ whole genome shotgun (WGS) entry which is preliminary data.</text>
</comment>
<protein>
    <submittedName>
        <fullName evidence="2">Uncharacterized protein</fullName>
    </submittedName>
</protein>
<organism evidence="2 3">
    <name type="scientific">Chaetomium fimeti</name>
    <dbReference type="NCBI Taxonomy" id="1854472"/>
    <lineage>
        <taxon>Eukaryota</taxon>
        <taxon>Fungi</taxon>
        <taxon>Dikarya</taxon>
        <taxon>Ascomycota</taxon>
        <taxon>Pezizomycotina</taxon>
        <taxon>Sordariomycetes</taxon>
        <taxon>Sordariomycetidae</taxon>
        <taxon>Sordariales</taxon>
        <taxon>Chaetomiaceae</taxon>
        <taxon>Chaetomium</taxon>
    </lineage>
</organism>
<name>A0AAE0HMH0_9PEZI</name>
<dbReference type="Proteomes" id="UP001278766">
    <property type="component" value="Unassembled WGS sequence"/>
</dbReference>
<accession>A0AAE0HMH0</accession>
<evidence type="ECO:0000313" key="2">
    <source>
        <dbReference type="EMBL" id="KAK3299220.1"/>
    </source>
</evidence>
<dbReference type="RefSeq" id="XP_062662734.1">
    <property type="nucleotide sequence ID" value="XM_062803225.1"/>
</dbReference>
<gene>
    <name evidence="2" type="ORF">B0H64DRAFT_387762</name>
</gene>
<reference evidence="2" key="2">
    <citation type="submission" date="2023-06" db="EMBL/GenBank/DDBJ databases">
        <authorList>
            <consortium name="Lawrence Berkeley National Laboratory"/>
            <person name="Haridas S."/>
            <person name="Hensen N."/>
            <person name="Bonometti L."/>
            <person name="Westerberg I."/>
            <person name="Brannstrom I.O."/>
            <person name="Guillou S."/>
            <person name="Cros-Aarteil S."/>
            <person name="Calhoun S."/>
            <person name="Kuo A."/>
            <person name="Mondo S."/>
            <person name="Pangilinan J."/>
            <person name="Riley R."/>
            <person name="Labutti K."/>
            <person name="Andreopoulos B."/>
            <person name="Lipzen A."/>
            <person name="Chen C."/>
            <person name="Yanf M."/>
            <person name="Daum C."/>
            <person name="Ng V."/>
            <person name="Clum A."/>
            <person name="Steindorff A."/>
            <person name="Ohm R."/>
            <person name="Martin F."/>
            <person name="Silar P."/>
            <person name="Natvig D."/>
            <person name="Lalanne C."/>
            <person name="Gautier V."/>
            <person name="Ament-Velasquez S.L."/>
            <person name="Kruys A."/>
            <person name="Hutchinson M.I."/>
            <person name="Powell A.J."/>
            <person name="Barry K."/>
            <person name="Miller A.N."/>
            <person name="Grigoriev I.V."/>
            <person name="Debuchy R."/>
            <person name="Gladieux P."/>
            <person name="Thoren M.H."/>
            <person name="Johannesson H."/>
        </authorList>
    </citation>
    <scope>NUCLEOTIDE SEQUENCE</scope>
    <source>
        <strain evidence="2">CBS 168.71</strain>
    </source>
</reference>
<dbReference type="GeneID" id="87840173"/>
<sequence length="171" mass="19102">MGAMRTHGIFKYRRTLNQPANGFAPRTLSSLELFLVSWLPLGLRRRSRVVFWDSFDVGGERGGELSQAPSLFFFLFLIFSLFSSQQTAARDGSLQGRNEIGEAGGKQRRRKQSKQADKRVGPIPCRPAVQVGLWPRGRASEPAACRPYRSVHSQRPPKKVIARSPVVPCPP</sequence>
<keyword evidence="3" id="KW-1185">Reference proteome</keyword>
<dbReference type="AlphaFoldDB" id="A0AAE0HMH0"/>
<reference evidence="2" key="1">
    <citation type="journal article" date="2023" name="Mol. Phylogenet. Evol.">
        <title>Genome-scale phylogeny and comparative genomics of the fungal order Sordariales.</title>
        <authorList>
            <person name="Hensen N."/>
            <person name="Bonometti L."/>
            <person name="Westerberg I."/>
            <person name="Brannstrom I.O."/>
            <person name="Guillou S."/>
            <person name="Cros-Aarteil S."/>
            <person name="Calhoun S."/>
            <person name="Haridas S."/>
            <person name="Kuo A."/>
            <person name="Mondo S."/>
            <person name="Pangilinan J."/>
            <person name="Riley R."/>
            <person name="LaButti K."/>
            <person name="Andreopoulos B."/>
            <person name="Lipzen A."/>
            <person name="Chen C."/>
            <person name="Yan M."/>
            <person name="Daum C."/>
            <person name="Ng V."/>
            <person name="Clum A."/>
            <person name="Steindorff A."/>
            <person name="Ohm R.A."/>
            <person name="Martin F."/>
            <person name="Silar P."/>
            <person name="Natvig D.O."/>
            <person name="Lalanne C."/>
            <person name="Gautier V."/>
            <person name="Ament-Velasquez S.L."/>
            <person name="Kruys A."/>
            <person name="Hutchinson M.I."/>
            <person name="Powell A.J."/>
            <person name="Barry K."/>
            <person name="Miller A.N."/>
            <person name="Grigoriev I.V."/>
            <person name="Debuchy R."/>
            <person name="Gladieux P."/>
            <person name="Hiltunen Thoren M."/>
            <person name="Johannesson H."/>
        </authorList>
    </citation>
    <scope>NUCLEOTIDE SEQUENCE</scope>
    <source>
        <strain evidence="2">CBS 168.71</strain>
    </source>
</reference>
<dbReference type="EMBL" id="JAUEPN010000002">
    <property type="protein sequence ID" value="KAK3299220.1"/>
    <property type="molecule type" value="Genomic_DNA"/>
</dbReference>
<feature type="region of interest" description="Disordered" evidence="1">
    <location>
        <begin position="140"/>
        <end position="171"/>
    </location>
</feature>
<evidence type="ECO:0000256" key="1">
    <source>
        <dbReference type="SAM" id="MobiDB-lite"/>
    </source>
</evidence>
<evidence type="ECO:0000313" key="3">
    <source>
        <dbReference type="Proteomes" id="UP001278766"/>
    </source>
</evidence>
<proteinExistence type="predicted"/>